<dbReference type="PROSITE" id="PS50853">
    <property type="entry name" value="FN3"/>
    <property type="match status" value="1"/>
</dbReference>
<dbReference type="Gene3D" id="2.60.40.10">
    <property type="entry name" value="Immunoglobulins"/>
    <property type="match status" value="2"/>
</dbReference>
<dbReference type="InterPro" id="IPR003961">
    <property type="entry name" value="FN3_dom"/>
</dbReference>
<evidence type="ECO:0000313" key="3">
    <source>
        <dbReference type="EMBL" id="SJZ72221.1"/>
    </source>
</evidence>
<dbReference type="SMART" id="SM00060">
    <property type="entry name" value="FN3"/>
    <property type="match status" value="2"/>
</dbReference>
<evidence type="ECO:0000256" key="1">
    <source>
        <dbReference type="SAM" id="SignalP"/>
    </source>
</evidence>
<dbReference type="PROSITE" id="PS51257">
    <property type="entry name" value="PROKAR_LIPOPROTEIN"/>
    <property type="match status" value="1"/>
</dbReference>
<protein>
    <submittedName>
        <fullName evidence="3">Fibronectin type III domain-containing protein</fullName>
    </submittedName>
</protein>
<proteinExistence type="predicted"/>
<dbReference type="GeneID" id="303367290"/>
<dbReference type="EMBL" id="FUXC01000005">
    <property type="protein sequence ID" value="SJZ72221.1"/>
    <property type="molecule type" value="Genomic_DNA"/>
</dbReference>
<accession>A0A1T4MZ97</accession>
<dbReference type="OrthoDB" id="357607at2"/>
<feature type="domain" description="Fibronectin type-III" evidence="2">
    <location>
        <begin position="131"/>
        <end position="238"/>
    </location>
</feature>
<feature type="chain" id="PRO_5010555734" evidence="1">
    <location>
        <begin position="27"/>
        <end position="1347"/>
    </location>
</feature>
<dbReference type="InterPro" id="IPR036116">
    <property type="entry name" value="FN3_sf"/>
</dbReference>
<name>A0A1T4MZ97_9SPIR</name>
<gene>
    <name evidence="3" type="ORF">SAMN02745152_01038</name>
</gene>
<dbReference type="Pfam" id="PF00041">
    <property type="entry name" value="fn3"/>
    <property type="match status" value="1"/>
</dbReference>
<dbReference type="STRING" id="225004.SAMN02745152_01038"/>
<dbReference type="SUPFAM" id="SSF49265">
    <property type="entry name" value="Fibronectin type III"/>
    <property type="match status" value="1"/>
</dbReference>
<evidence type="ECO:0000259" key="2">
    <source>
        <dbReference type="PROSITE" id="PS50853"/>
    </source>
</evidence>
<keyword evidence="4" id="KW-1185">Reference proteome</keyword>
<keyword evidence="1" id="KW-0732">Signal</keyword>
<organism evidence="3 4">
    <name type="scientific">Treponema berlinense</name>
    <dbReference type="NCBI Taxonomy" id="225004"/>
    <lineage>
        <taxon>Bacteria</taxon>
        <taxon>Pseudomonadati</taxon>
        <taxon>Spirochaetota</taxon>
        <taxon>Spirochaetia</taxon>
        <taxon>Spirochaetales</taxon>
        <taxon>Treponemataceae</taxon>
        <taxon>Treponema</taxon>
    </lineage>
</organism>
<dbReference type="CDD" id="cd00063">
    <property type="entry name" value="FN3"/>
    <property type="match status" value="1"/>
</dbReference>
<sequence>MNKRNSFNKFFLVVFSLFLFSCSDNLLDSPKSEGDNDSTKVADSIDAPVNLTATNGGFKVIDLSWKSVRGAKSYLIFAANSPFDEYVQIWETSEISYSVSVPAGKSQFYKVQAKNYKDVLSSFSNVASGSSLARPVITAIEQNAEGNSATVNWWMENCTNSTYENLIRYTVKVYSVDGSTVLKEVSVAGNETQVTIEGLEPKTKYNFLVEAYIISAQTNVESSGMIDSETARKLIPEAPANLEVGQGVSAEEICLSWDCPQYVDVSAGNGIFEQRPVYFKIYRKKTDSTEDYVEIVHYIGSVLQGDSSKNIFNFDCLTQTCSDERLRVEKSTEDGAVACENYKYVGKSKIFWTDKTELERGIQYSYKVQAFVDDVKKSISSDKCAAEENGWLISVPVLSVKDSYIVDDSSLKYLKIIFGFNGEFENFGKDYSYILVESKTDFSGENLVETQFEFENFEELLKNERIFENPKEQSGYYTYKIFIAPTENKNPESAYTRANIPGKFVVTDDSMLVPKIKTFEVMDGFSDKFEIQFSYIEEYVYYLCWIPVVDGVEQEQQYLSLQKDKLSISDAENGEKIAKFIHEAPAGEKRTYILEVENNKITTNRVCQNVSETLGKAKLSNKEKFYEKIQVEWQKVQKADEYSVEAFFTENPENKISVGEDSILSEDGKTFICTINEPSGWNNAEISGQSVTVKIISKNTGTGNSTESTIETSTMGPALVELNAGKADRNSMSVSWKKIDGAKGYVVGRGKCADGLSGLVESADSYFVSADGTTVNIEGSLVEKERVEVTLDNGRFTLTDKYADTTENETNQIAYKKNQSEIVWGLEYKYSVIPVLEEDDFVFEAENSKIGLTKQSKVLYENLDFVSNGTSGYGLDLKASKATDNEKIQITWKQPFDGKSKMPSLYIRESKSSDGSWKKYDKGNLVSSDKELYQTQIVPENSLEAYDFLVVYESASSEISAIPDSFEKKLKKTMAEESPLEQQNKGYILSLDKIYANYIPGSGYTEQIKWTDYDFDKRKLGPDYYELQVFNPDKACGWTTIGKIDVDVANNDFGEKIDISAYEDSAKIKRVNPEGVGKAWVEIAPVFDLQDGQNVGSGGTNTSGMLKVLRNFKHYYRLVAYRKISEEKTVTASVGSDFSVYGYRNITDEEFAKSVSLVLADAIFQCGISPGGENSVSGKLGKFTIGHTGASKTVYWGTDGEDYQHIFKGGSPSGKEPFASCFILNFKKIEQRSAVDGKTLYHLPETEITVTTEKFDDDKTYSSKFSISVGAAGYKGLTQLSDGVKTSWILTIKKDGKVVKSITEENKEKFLEWFPYDIGTSHGSEEKTFNSAIPVYQSPWWESQESQ</sequence>
<feature type="signal peptide" evidence="1">
    <location>
        <begin position="1"/>
        <end position="26"/>
    </location>
</feature>
<dbReference type="Proteomes" id="UP000190395">
    <property type="component" value="Unassembled WGS sequence"/>
</dbReference>
<dbReference type="RefSeq" id="WP_078930794.1">
    <property type="nucleotide sequence ID" value="NZ_FUXC01000005.1"/>
</dbReference>
<reference evidence="3 4" key="1">
    <citation type="submission" date="2017-02" db="EMBL/GenBank/DDBJ databases">
        <authorList>
            <person name="Peterson S.W."/>
        </authorList>
    </citation>
    <scope>NUCLEOTIDE SEQUENCE [LARGE SCALE GENOMIC DNA]</scope>
    <source>
        <strain evidence="3 4">ATCC BAA-909</strain>
    </source>
</reference>
<evidence type="ECO:0000313" key="4">
    <source>
        <dbReference type="Proteomes" id="UP000190395"/>
    </source>
</evidence>
<dbReference type="InterPro" id="IPR013783">
    <property type="entry name" value="Ig-like_fold"/>
</dbReference>